<dbReference type="AlphaFoldDB" id="A0A7N0VGZ6"/>
<keyword evidence="2" id="KW-1185">Reference proteome</keyword>
<protein>
    <submittedName>
        <fullName evidence="1">Uncharacterized protein</fullName>
    </submittedName>
</protein>
<dbReference type="Proteomes" id="UP000594263">
    <property type="component" value="Unplaced"/>
</dbReference>
<evidence type="ECO:0000313" key="2">
    <source>
        <dbReference type="Proteomes" id="UP000594263"/>
    </source>
</evidence>
<evidence type="ECO:0000313" key="1">
    <source>
        <dbReference type="EnsemblPlants" id="Kaladp0674s0119.1.v1.1"/>
    </source>
</evidence>
<reference evidence="1" key="1">
    <citation type="submission" date="2021-01" db="UniProtKB">
        <authorList>
            <consortium name="EnsemblPlants"/>
        </authorList>
    </citation>
    <scope>IDENTIFICATION</scope>
</reference>
<accession>A0A7N0VGZ6</accession>
<sequence length="81" mass="9468">MSNWRNSHQPSCQAENEVINWRLNQAEPKTRIRLLQFFRVVLPSLTRSRIQILFCGLNVKLADICSSRGLPFSYSLIYLQT</sequence>
<dbReference type="Gramene" id="Kaladp0674s0119.1.v1.1">
    <property type="protein sequence ID" value="Kaladp0674s0119.1.v1.1"/>
    <property type="gene ID" value="Kaladp0674s0119.v1.1"/>
</dbReference>
<organism evidence="1 2">
    <name type="scientific">Kalanchoe fedtschenkoi</name>
    <name type="common">Lavender scallops</name>
    <name type="synonym">South American air plant</name>
    <dbReference type="NCBI Taxonomy" id="63787"/>
    <lineage>
        <taxon>Eukaryota</taxon>
        <taxon>Viridiplantae</taxon>
        <taxon>Streptophyta</taxon>
        <taxon>Embryophyta</taxon>
        <taxon>Tracheophyta</taxon>
        <taxon>Spermatophyta</taxon>
        <taxon>Magnoliopsida</taxon>
        <taxon>eudicotyledons</taxon>
        <taxon>Gunneridae</taxon>
        <taxon>Pentapetalae</taxon>
        <taxon>Saxifragales</taxon>
        <taxon>Crassulaceae</taxon>
        <taxon>Kalanchoe</taxon>
    </lineage>
</organism>
<dbReference type="EnsemblPlants" id="Kaladp0674s0119.1.v1.1">
    <property type="protein sequence ID" value="Kaladp0674s0119.1.v1.1"/>
    <property type="gene ID" value="Kaladp0674s0119.v1.1"/>
</dbReference>
<name>A0A7N0VGZ6_KALFE</name>
<proteinExistence type="predicted"/>